<dbReference type="GO" id="GO:0008139">
    <property type="term" value="F:nuclear localization sequence binding"/>
    <property type="evidence" value="ECO:0007669"/>
    <property type="project" value="TreeGrafter"/>
</dbReference>
<feature type="compositionally biased region" description="Polar residues" evidence="4">
    <location>
        <begin position="481"/>
        <end position="490"/>
    </location>
</feature>
<feature type="compositionally biased region" description="Polar residues" evidence="4">
    <location>
        <begin position="1323"/>
        <end position="1368"/>
    </location>
</feature>
<comment type="caution">
    <text evidence="6">The sequence shown here is derived from an EMBL/GenBank/DDBJ whole genome shotgun (WGS) entry which is preliminary data.</text>
</comment>
<comment type="subcellular location">
    <subcellularLocation>
        <location evidence="1">Nucleus</location>
    </subcellularLocation>
</comment>
<evidence type="ECO:0000259" key="5">
    <source>
        <dbReference type="Pfam" id="PF16755"/>
    </source>
</evidence>
<feature type="compositionally biased region" description="Low complexity" evidence="4">
    <location>
        <begin position="1773"/>
        <end position="1803"/>
    </location>
</feature>
<feature type="region of interest" description="Disordered" evidence="4">
    <location>
        <begin position="1773"/>
        <end position="1827"/>
    </location>
</feature>
<dbReference type="GO" id="GO:0006405">
    <property type="term" value="P:RNA export from nucleus"/>
    <property type="evidence" value="ECO:0007669"/>
    <property type="project" value="TreeGrafter"/>
</dbReference>
<feature type="compositionally biased region" description="Basic and acidic residues" evidence="4">
    <location>
        <begin position="1372"/>
        <end position="1383"/>
    </location>
</feature>
<feature type="compositionally biased region" description="Polar residues" evidence="4">
    <location>
        <begin position="1474"/>
        <end position="1498"/>
    </location>
</feature>
<reference evidence="6 7" key="1">
    <citation type="submission" date="2017-12" db="EMBL/GenBank/DDBJ databases">
        <title>Hemimetabolous genomes reveal molecular basis of termite eusociality.</title>
        <authorList>
            <person name="Harrison M.C."/>
            <person name="Jongepier E."/>
            <person name="Robertson H.M."/>
            <person name="Arning N."/>
            <person name="Bitard-Feildel T."/>
            <person name="Chao H."/>
            <person name="Childers C.P."/>
            <person name="Dinh H."/>
            <person name="Doddapaneni H."/>
            <person name="Dugan S."/>
            <person name="Gowin J."/>
            <person name="Greiner C."/>
            <person name="Han Y."/>
            <person name="Hu H."/>
            <person name="Hughes D.S.T."/>
            <person name="Huylmans A.-K."/>
            <person name="Kemena C."/>
            <person name="Kremer L.P.M."/>
            <person name="Lee S.L."/>
            <person name="Lopez-Ezquerra A."/>
            <person name="Mallet L."/>
            <person name="Monroy-Kuhn J.M."/>
            <person name="Moser A."/>
            <person name="Murali S.C."/>
            <person name="Muzny D.M."/>
            <person name="Otani S."/>
            <person name="Piulachs M.-D."/>
            <person name="Poelchau M."/>
            <person name="Qu J."/>
            <person name="Schaub F."/>
            <person name="Wada-Katsumata A."/>
            <person name="Worley K.C."/>
            <person name="Xie Q."/>
            <person name="Ylla G."/>
            <person name="Poulsen M."/>
            <person name="Gibbs R.A."/>
            <person name="Schal C."/>
            <person name="Richards S."/>
            <person name="Belles X."/>
            <person name="Korb J."/>
            <person name="Bornberg-Bauer E."/>
        </authorList>
    </citation>
    <scope>NUCLEOTIDE SEQUENCE [LARGE SCALE GENOMIC DNA]</scope>
    <source>
        <tissue evidence="6">Whole body</tissue>
    </source>
</reference>
<dbReference type="Proteomes" id="UP000235965">
    <property type="component" value="Unassembled WGS sequence"/>
</dbReference>
<dbReference type="InterPro" id="IPR026054">
    <property type="entry name" value="Nucleoporin"/>
</dbReference>
<dbReference type="InterPro" id="IPR039462">
    <property type="entry name" value="Nup159/Nup146_N"/>
</dbReference>
<evidence type="ECO:0000256" key="4">
    <source>
        <dbReference type="SAM" id="MobiDB-lite"/>
    </source>
</evidence>
<keyword evidence="2" id="KW-0813">Transport</keyword>
<feature type="compositionally biased region" description="Low complexity" evidence="4">
    <location>
        <begin position="1917"/>
        <end position="1933"/>
    </location>
</feature>
<dbReference type="GO" id="GO:0005643">
    <property type="term" value="C:nuclear pore"/>
    <property type="evidence" value="ECO:0007669"/>
    <property type="project" value="TreeGrafter"/>
</dbReference>
<feature type="compositionally biased region" description="Polar residues" evidence="4">
    <location>
        <begin position="1443"/>
        <end position="1453"/>
    </location>
</feature>
<gene>
    <name evidence="6" type="ORF">B7P43_G04906</name>
</gene>
<feature type="compositionally biased region" description="Basic and acidic residues" evidence="4">
    <location>
        <begin position="1220"/>
        <end position="1230"/>
    </location>
</feature>
<feature type="region of interest" description="Disordered" evidence="4">
    <location>
        <begin position="1203"/>
        <end position="1232"/>
    </location>
</feature>
<evidence type="ECO:0000256" key="1">
    <source>
        <dbReference type="ARBA" id="ARBA00004123"/>
    </source>
</evidence>
<organism evidence="6 7">
    <name type="scientific">Cryptotermes secundus</name>
    <dbReference type="NCBI Taxonomy" id="105785"/>
    <lineage>
        <taxon>Eukaryota</taxon>
        <taxon>Metazoa</taxon>
        <taxon>Ecdysozoa</taxon>
        <taxon>Arthropoda</taxon>
        <taxon>Hexapoda</taxon>
        <taxon>Insecta</taxon>
        <taxon>Pterygota</taxon>
        <taxon>Neoptera</taxon>
        <taxon>Polyneoptera</taxon>
        <taxon>Dictyoptera</taxon>
        <taxon>Blattodea</taxon>
        <taxon>Blattoidea</taxon>
        <taxon>Termitoidae</taxon>
        <taxon>Kalotermitidae</taxon>
        <taxon>Cryptotermitinae</taxon>
        <taxon>Cryptotermes</taxon>
    </lineage>
</organism>
<feature type="compositionally biased region" description="Polar residues" evidence="4">
    <location>
        <begin position="1399"/>
        <end position="1411"/>
    </location>
</feature>
<dbReference type="PANTHER" id="PTHR23193:SF46">
    <property type="entry name" value="NUCLEAR PORE COMPLEX PROTEIN NUP214"/>
    <property type="match status" value="1"/>
</dbReference>
<dbReference type="PANTHER" id="PTHR23193">
    <property type="entry name" value="NUCLEAR PORE COMPLEX PROTEIN NUP"/>
    <property type="match status" value="1"/>
</dbReference>
<dbReference type="OrthoDB" id="248320at2759"/>
<name>A0A2J7QV61_9NEOP</name>
<dbReference type="Gene3D" id="2.130.10.10">
    <property type="entry name" value="YVTN repeat-like/Quinoprotein amine dehydrogenase"/>
    <property type="match status" value="1"/>
</dbReference>
<feature type="region of interest" description="Disordered" evidence="4">
    <location>
        <begin position="442"/>
        <end position="494"/>
    </location>
</feature>
<feature type="compositionally biased region" description="Polar residues" evidence="4">
    <location>
        <begin position="449"/>
        <end position="467"/>
    </location>
</feature>
<dbReference type="EMBL" id="NEVH01010479">
    <property type="protein sequence ID" value="PNF32473.1"/>
    <property type="molecule type" value="Genomic_DNA"/>
</dbReference>
<evidence type="ECO:0000313" key="7">
    <source>
        <dbReference type="Proteomes" id="UP000235965"/>
    </source>
</evidence>
<feature type="region of interest" description="Disordered" evidence="4">
    <location>
        <begin position="1443"/>
        <end position="1517"/>
    </location>
</feature>
<evidence type="ECO:0000256" key="3">
    <source>
        <dbReference type="ARBA" id="ARBA00023242"/>
    </source>
</evidence>
<accession>A0A2J7QV61</accession>
<feature type="region of interest" description="Disordered" evidence="4">
    <location>
        <begin position="1887"/>
        <end position="1933"/>
    </location>
</feature>
<dbReference type="GO" id="GO:0006606">
    <property type="term" value="P:protein import into nucleus"/>
    <property type="evidence" value="ECO:0007669"/>
    <property type="project" value="TreeGrafter"/>
</dbReference>
<dbReference type="Pfam" id="PF16755">
    <property type="entry name" value="Beta-prop_NUP159_NUP214"/>
    <property type="match status" value="1"/>
</dbReference>
<evidence type="ECO:0000256" key="2">
    <source>
        <dbReference type="ARBA" id="ARBA00022448"/>
    </source>
</evidence>
<dbReference type="InterPro" id="IPR015943">
    <property type="entry name" value="WD40/YVTN_repeat-like_dom_sf"/>
</dbReference>
<keyword evidence="3" id="KW-0539">Nucleus</keyword>
<keyword evidence="7" id="KW-1185">Reference proteome</keyword>
<evidence type="ECO:0000313" key="6">
    <source>
        <dbReference type="EMBL" id="PNF32473.1"/>
    </source>
</evidence>
<feature type="compositionally biased region" description="Low complexity" evidence="4">
    <location>
        <begin position="1889"/>
        <end position="1907"/>
    </location>
</feature>
<dbReference type="SUPFAM" id="SSF117289">
    <property type="entry name" value="Nucleoporin domain"/>
    <property type="match status" value="1"/>
</dbReference>
<feature type="region of interest" description="Disordered" evidence="4">
    <location>
        <begin position="1278"/>
        <end position="1431"/>
    </location>
</feature>
<protein>
    <recommendedName>
        <fullName evidence="5">Nucleoporin Nup159/Nup146 N-terminal domain-containing protein</fullName>
    </recommendedName>
</protein>
<proteinExistence type="predicted"/>
<feature type="compositionally biased region" description="Low complexity" evidence="4">
    <location>
        <begin position="1306"/>
        <end position="1322"/>
    </location>
</feature>
<feature type="compositionally biased region" description="Polar residues" evidence="4">
    <location>
        <begin position="1281"/>
        <end position="1293"/>
    </location>
</feature>
<dbReference type="GO" id="GO:0017056">
    <property type="term" value="F:structural constituent of nuclear pore"/>
    <property type="evidence" value="ECO:0007669"/>
    <property type="project" value="TreeGrafter"/>
</dbReference>
<feature type="domain" description="Nucleoporin Nup159/Nup146 N-terminal" evidence="5">
    <location>
        <begin position="84"/>
        <end position="386"/>
    </location>
</feature>
<sequence>MSVEEPPTLRDVQDFQFKLHSRLRIFTAQDGTFTGAVNLVAAASKYGLIFVGCPTGIQVIMSSSILELESQSGGAGGEIINYPRREISLPSQPSHLNVNCDQSHLVVAIKRDGCAHALIYSLPSFVAKDIVLVTEVRLSSKPDTSVLELTWNPGITNILAACLSDGSMVAYELKSSGVDISTLPPATQATCFCWSPKGKQLVVGCEAGTLTQYKPDLKAVKTFSPPNLGSGSVSVASVLWLSNYQFAAIYRDKINTDERPGLLIVNAPKTGALSFVNYEDICYSGGDLRPPQYYFIHQPAWSILMMASANSMEVGVMGLQEDQISWEQWTQEDAARAELPLSLNKQETFPVGLGLDTSTQHELPWGDNQRIAPMPVLHILSHQGVLCLFYAVNLRPGAACICTPPEKLQDESGLALFTTVTMRDQSGAPPEVILAASPNFITRDDVPKTPNQPLEFSTPLHSGSAVTSPGDGQGGMRSHLAQDSSTTGASSLKPAPLQTATNFTFTAPAITSSLVTQQISKPATPLVIPQLPSTSIKPQPSFLGSSSASLLQNQEQTVDNSVTVTKIPSASVLSSQSAKTEAPGVLEDKVPTSQMKQVTPPPTAAPAKPAVSQTVNNSVFYNAINDEVVHFGNELAALRSRVNGINVQVGTGEEKRNLCEKADAMDIFWRDLKDTTQAQSSEIRGLKSVLMEAFAWVEEAKSRLQQLNCPMYIHLSRSQSLDPVSARCTASIKQLIYYVENQLRQLNEQLDSQWIDFQDSCRPSVRSKMYIPSLESLYQAMVMQNNILNKQRAIMADIAHRAQEQGRSTQIPLISSAVLARVRDKEDTQLSKGETELSRLAENLVKMKLGPSNVQTIYGMGLNYHRLSRKKELLLREMLSQRTATRVRLAKPSRTTVGGISVGKPIVSKVYTSAVTPSVTSPVTPVSVAVSSKDTSRLSAGVAVTELKQSSPTVNVTKPGSSHSPLFLFGATRSGELDTVSKSFPTRAFSSVGAKSGPASKEIPPGTSMAASSGIFAPTVESSKAKPNVLDSSLSRSRNHISDMASKSNAVGDLSFSSTLHNGKPVASGSFSFAVGLSKAPSVGKLTDSRKKLEDYYEELTPPGTPEYSHGGVPSTGSSVSSSPFTFNFTVTPTTTKAGTVCLSSASEIGSSLQKSPLVSLDSIVAGIGDASSASDTTAKANVDRNSIAASSANNASSGTAFSFGPLSVSQPQQGGTRLGKADEPKEPSDTFRFSQAGISFDFVAAPPSSGTGGIISQASPLKTSATTTDVSLKTPFVTGFGTQNHEGNSAPQANIFGGGESQKLSSSPVASGSTSVSGSSTNILAQSPTSLFGNLSTGSPVKQPASASSETTPVLSKGSTDSTSALVTPSKEAEPQKPESSPKDQSSVMFTAADENHFSQSTSLFGSLSIGSGAPSKPASSESLFGGGSAPVALNLIFGKQPASTESQNVSDVKNAPEATEDADSSKEHLQKSESPSKNTEGSASKPVTTTPGFNQTPAPPDDSSQSSQVTEAQVVPSTSSVFAGAKTENTTAFSFSQLDSSLSGPQTSAVFGQTLPTAQSLTGSIFGALETPQLTVAPVTSAIITSPTTQTTSSASTTFSFALPTSVFGQKSTNIFGQSVSSAAPATSSGSLFGQSICSPTAFGQSEGSIFGQPPATTAGRTNIFGQTSATTTTPSVFGQGNTNTTQSIFGQASSTSLFGQAPSGSSLFGGGFDRKPAFGQSGGSIFGQSGSSGFGTSGGSIFGGGTSVFGGSSPSSAGNVFQSSTGGSIFGGSSPSSASSTGGAFSSGLGQSISQSGFGSPPTFQNKPGGFGGSPVFDRGASGFGSSPTFGGAPIFGGSPTFGSPGKIFGSTSPTASIGFGSTGQQSSTFESLASQSTMTFGNLAQNQSPGFGSSSQSIFGGNQTQQQASVPAFSTGSSSFGGSSFSSWR</sequence>